<dbReference type="SUPFAM" id="SSF48452">
    <property type="entry name" value="TPR-like"/>
    <property type="match status" value="1"/>
</dbReference>
<dbReference type="STRING" id="61635.BN85304160"/>
<dbReference type="GO" id="GO:0008270">
    <property type="term" value="F:zinc ion binding"/>
    <property type="evidence" value="ECO:0007669"/>
    <property type="project" value="UniProtKB-KW"/>
</dbReference>
<keyword evidence="2" id="KW-0472">Membrane</keyword>
<evidence type="ECO:0000256" key="3">
    <source>
        <dbReference type="SAM" id="SignalP"/>
    </source>
</evidence>
<keyword evidence="1" id="KW-0677">Repeat</keyword>
<dbReference type="Pfam" id="PF01436">
    <property type="entry name" value="NHL"/>
    <property type="match status" value="1"/>
</dbReference>
<dbReference type="Proteomes" id="UP000032737">
    <property type="component" value="Chromosome"/>
</dbReference>
<keyword evidence="3" id="KW-0732">Signal</keyword>
<dbReference type="Gene3D" id="1.25.40.10">
    <property type="entry name" value="Tetratricopeptide repeat domain"/>
    <property type="match status" value="1"/>
</dbReference>
<dbReference type="InterPro" id="IPR001258">
    <property type="entry name" value="NHL_repeat"/>
</dbReference>
<proteinExistence type="predicted"/>
<dbReference type="AlphaFoldDB" id="U4KMN4"/>
<accession>U4KMN4</accession>
<dbReference type="RefSeq" id="WP_030004296.1">
    <property type="nucleotide sequence ID" value="NC_022549.1"/>
</dbReference>
<dbReference type="EMBL" id="FO681348">
    <property type="protein sequence ID" value="CCV65437.1"/>
    <property type="molecule type" value="Genomic_DNA"/>
</dbReference>
<name>U4KMN4_9MOLU</name>
<organism evidence="4 5">
    <name type="scientific">Acholeplasma brassicae</name>
    <dbReference type="NCBI Taxonomy" id="61635"/>
    <lineage>
        <taxon>Bacteria</taxon>
        <taxon>Bacillati</taxon>
        <taxon>Mycoplasmatota</taxon>
        <taxon>Mollicutes</taxon>
        <taxon>Acholeplasmatales</taxon>
        <taxon>Acholeplasmataceae</taxon>
        <taxon>Acholeplasma</taxon>
    </lineage>
</organism>
<evidence type="ECO:0000256" key="1">
    <source>
        <dbReference type="ARBA" id="ARBA00022737"/>
    </source>
</evidence>
<dbReference type="KEGG" id="abra:BN85304160"/>
<dbReference type="PANTHER" id="PTHR24104">
    <property type="entry name" value="E3 UBIQUITIN-PROTEIN LIGASE NHLRC1-RELATED"/>
    <property type="match status" value="1"/>
</dbReference>
<protein>
    <submittedName>
        <fullName evidence="4">Uncharacterized protein</fullName>
    </submittedName>
</protein>
<gene>
    <name evidence="4" type="ORF">BN85304160</name>
</gene>
<feature type="signal peptide" evidence="3">
    <location>
        <begin position="1"/>
        <end position="23"/>
    </location>
</feature>
<evidence type="ECO:0000313" key="5">
    <source>
        <dbReference type="Proteomes" id="UP000032737"/>
    </source>
</evidence>
<reference evidence="4 5" key="1">
    <citation type="journal article" date="2013" name="J. Mol. Microbiol. Biotechnol.">
        <title>Analysis of the Complete Genomes of Acholeplasma brassicae , A. palmae and A. laidlawii and Their Comparison to the Obligate Parasites from ' Candidatus Phytoplasma'.</title>
        <authorList>
            <person name="Kube M."/>
            <person name="Siewert C."/>
            <person name="Migdoll A.M."/>
            <person name="Duduk B."/>
            <person name="Holz S."/>
            <person name="Rabus R."/>
            <person name="Seemuller E."/>
            <person name="Mitrovic J."/>
            <person name="Muller I."/>
            <person name="Buttner C."/>
            <person name="Reinhardt R."/>
        </authorList>
    </citation>
    <scope>NUCLEOTIDE SEQUENCE [LARGE SCALE GENOMIC DNA]</scope>
    <source>
        <strain evidence="5">0502</strain>
    </source>
</reference>
<dbReference type="OrthoDB" id="9799230at2"/>
<feature type="chain" id="PRO_5004651452" evidence="3">
    <location>
        <begin position="24"/>
        <end position="478"/>
    </location>
</feature>
<dbReference type="InterPro" id="IPR011990">
    <property type="entry name" value="TPR-like_helical_dom_sf"/>
</dbReference>
<dbReference type="InterPro" id="IPR050952">
    <property type="entry name" value="TRIM-NHL_E3_ligases"/>
</dbReference>
<dbReference type="PANTHER" id="PTHR24104:SF25">
    <property type="entry name" value="PROTEIN LIN-41"/>
    <property type="match status" value="1"/>
</dbReference>
<dbReference type="Gene3D" id="2.120.10.30">
    <property type="entry name" value="TolB, C-terminal domain"/>
    <property type="match status" value="2"/>
</dbReference>
<evidence type="ECO:0000256" key="2">
    <source>
        <dbReference type="SAM" id="Phobius"/>
    </source>
</evidence>
<sequence length="478" mass="54578">MKKTLIFVLTLTVVLASQLNLKAAYNYAYWDQIASAESMHLLRNVDNSNIVDTNGLRNPITLGDLRDVFVYENKLYVSDATSNQIHIFNNAFEYESSLPEATDELGQLNSPQGIYVFKDQLYVSDYNNNRIAIFSLITKRLIQEVKNPNDVIFDNLEFKPLRVAVDRTGRMNVIAYNVFEGVMEFDQEGNFNRYFGTNTIRLSVLDALIYRFSTKEQRDKMALKLQSSFTSLDIDSDGYIYTASKAEFWQPVKKLNFKGRDVLETKGYVGVVGDAKTQDTDTRTTQGPSQIIDVTVHSSKERFSILDQNRGRIFTYDKEGNLLYISANKGSLQNELSGPTSIAYFDELIIVTDNISKSIKIFEPVMFASLVNEAVSSYHDMDYDKAKETWQEVLKLNSNYFLAYAGIGRAELREGNYKEAMKNLELGYDYYNYSKAYEQHRNNNLAIYLPYVLVGGFVLFSVGIVRSVKQAVKREGDE</sequence>
<dbReference type="SUPFAM" id="SSF101898">
    <property type="entry name" value="NHL repeat"/>
    <property type="match status" value="1"/>
</dbReference>
<keyword evidence="5" id="KW-1185">Reference proteome</keyword>
<dbReference type="InterPro" id="IPR011042">
    <property type="entry name" value="6-blade_b-propeller_TolB-like"/>
</dbReference>
<dbReference type="HOGENOM" id="CLU_024978_0_0_14"/>
<feature type="transmembrane region" description="Helical" evidence="2">
    <location>
        <begin position="445"/>
        <end position="465"/>
    </location>
</feature>
<keyword evidence="2" id="KW-1133">Transmembrane helix</keyword>
<evidence type="ECO:0000313" key="4">
    <source>
        <dbReference type="EMBL" id="CCV65437.1"/>
    </source>
</evidence>
<keyword evidence="2" id="KW-0812">Transmembrane</keyword>